<comment type="caution">
    <text evidence="4">The sequence shown here is derived from an EMBL/GenBank/DDBJ whole genome shotgun (WGS) entry which is preliminary data.</text>
</comment>
<dbReference type="Pfam" id="PF00109">
    <property type="entry name" value="ketoacyl-synt"/>
    <property type="match status" value="1"/>
</dbReference>
<evidence type="ECO:0000259" key="3">
    <source>
        <dbReference type="Pfam" id="PF00109"/>
    </source>
</evidence>
<reference evidence="4 5" key="1">
    <citation type="submission" date="2020-04" db="EMBL/GenBank/DDBJ databases">
        <title>Draft Genome Sequence of Streptomyces morookaense DSM 40503, an 8-azaguanine-producing strain.</title>
        <authorList>
            <person name="Qi J."/>
            <person name="Gao J.-M."/>
        </authorList>
    </citation>
    <scope>NUCLEOTIDE SEQUENCE [LARGE SCALE GENOMIC DNA]</scope>
    <source>
        <strain evidence="4 5">DSM 40503</strain>
    </source>
</reference>
<gene>
    <name evidence="4" type="ORF">HG542_16185</name>
</gene>
<dbReference type="EMBL" id="JABBXF010000033">
    <property type="protein sequence ID" value="NVK79198.1"/>
    <property type="molecule type" value="Genomic_DNA"/>
</dbReference>
<name>A0A7Y7B551_STRMO</name>
<dbReference type="PANTHER" id="PTHR11712">
    <property type="entry name" value="POLYKETIDE SYNTHASE-RELATED"/>
    <property type="match status" value="1"/>
</dbReference>
<keyword evidence="5" id="KW-1185">Reference proteome</keyword>
<keyword evidence="1" id="KW-0808">Transferase</keyword>
<organism evidence="4 5">
    <name type="scientific">Streptomyces morookaense</name>
    <name type="common">Streptoverticillium morookaense</name>
    <dbReference type="NCBI Taxonomy" id="1970"/>
    <lineage>
        <taxon>Bacteria</taxon>
        <taxon>Bacillati</taxon>
        <taxon>Actinomycetota</taxon>
        <taxon>Actinomycetes</taxon>
        <taxon>Kitasatosporales</taxon>
        <taxon>Streptomycetaceae</taxon>
        <taxon>Streptomyces</taxon>
    </lineage>
</organism>
<keyword evidence="2" id="KW-0012">Acyltransferase</keyword>
<dbReference type="AlphaFoldDB" id="A0A7Y7B551"/>
<dbReference type="GO" id="GO:0006633">
    <property type="term" value="P:fatty acid biosynthetic process"/>
    <property type="evidence" value="ECO:0007669"/>
    <property type="project" value="TreeGrafter"/>
</dbReference>
<evidence type="ECO:0000256" key="2">
    <source>
        <dbReference type="ARBA" id="ARBA00023315"/>
    </source>
</evidence>
<evidence type="ECO:0000313" key="4">
    <source>
        <dbReference type="EMBL" id="NVK79198.1"/>
    </source>
</evidence>
<dbReference type="InterPro" id="IPR014030">
    <property type="entry name" value="Ketoacyl_synth_N"/>
</dbReference>
<proteinExistence type="predicted"/>
<evidence type="ECO:0000256" key="1">
    <source>
        <dbReference type="ARBA" id="ARBA00022679"/>
    </source>
</evidence>
<dbReference type="SUPFAM" id="SSF53901">
    <property type="entry name" value="Thiolase-like"/>
    <property type="match status" value="2"/>
</dbReference>
<sequence length="381" mass="38616">MTTVESAVRTPSVLPPAMPVDLVAAGVVSAAGTGLQPLADALRQGAAAGGRADAEEGEAYPPMPLLAADFSPADLLGRKGLGRLTRTDRLGMAACALALAGADDPDGTGVVLGTSVGSTGGIARFTRETFVQERPYLVNPSDFPGTLMNSAAGRTAIRHGLTDTNATLSGGPLSSLYALRFARNALLHGHARQLLAGGVEELSPHGAWAWHRARVLAPGTALGEGAAVFALRRPAGHGSGQAPLARLAACEAGFADPARGPLAVGLRLARCVRDALARSGIAPADVAVVAPGAAGRRGWAAVEERALRTVLPPAPGRHRLRVQAVTGETHGAGVALQLAAVLARWQDPHTDAGRERAAVVTSLSSDGAVGCAVLLRPDAAC</sequence>
<accession>A0A7Y7B551</accession>
<dbReference type="InterPro" id="IPR000794">
    <property type="entry name" value="Beta-ketoacyl_synthase"/>
</dbReference>
<dbReference type="Gene3D" id="3.40.47.10">
    <property type="match status" value="1"/>
</dbReference>
<evidence type="ECO:0000313" key="5">
    <source>
        <dbReference type="Proteomes" id="UP000587462"/>
    </source>
</evidence>
<dbReference type="GO" id="GO:0004315">
    <property type="term" value="F:3-oxoacyl-[acyl-carrier-protein] synthase activity"/>
    <property type="evidence" value="ECO:0007669"/>
    <property type="project" value="TreeGrafter"/>
</dbReference>
<feature type="domain" description="Beta-ketoacyl synthase-like N-terminal" evidence="3">
    <location>
        <begin position="88"/>
        <end position="231"/>
    </location>
</feature>
<dbReference type="RefSeq" id="WP_171082011.1">
    <property type="nucleotide sequence ID" value="NZ_BNBU01000004.1"/>
</dbReference>
<dbReference type="PANTHER" id="PTHR11712:SF322">
    <property type="entry name" value="POLYKETIDE BETA-KETOACYL SYNTHASE 2-RELATED"/>
    <property type="match status" value="1"/>
</dbReference>
<dbReference type="Proteomes" id="UP000587462">
    <property type="component" value="Unassembled WGS sequence"/>
</dbReference>
<dbReference type="InterPro" id="IPR016039">
    <property type="entry name" value="Thiolase-like"/>
</dbReference>
<protein>
    <recommendedName>
        <fullName evidence="3">Beta-ketoacyl synthase-like N-terminal domain-containing protein</fullName>
    </recommendedName>
</protein>